<evidence type="ECO:0000313" key="2">
    <source>
        <dbReference type="EMBL" id="KAK1624131.1"/>
    </source>
</evidence>
<feature type="region of interest" description="Disordered" evidence="1">
    <location>
        <begin position="124"/>
        <end position="191"/>
    </location>
</feature>
<organism evidence="2 3">
    <name type="scientific">Colletotrichum phormii</name>
    <dbReference type="NCBI Taxonomy" id="359342"/>
    <lineage>
        <taxon>Eukaryota</taxon>
        <taxon>Fungi</taxon>
        <taxon>Dikarya</taxon>
        <taxon>Ascomycota</taxon>
        <taxon>Pezizomycotina</taxon>
        <taxon>Sordariomycetes</taxon>
        <taxon>Hypocreomycetidae</taxon>
        <taxon>Glomerellales</taxon>
        <taxon>Glomerellaceae</taxon>
        <taxon>Colletotrichum</taxon>
        <taxon>Colletotrichum acutatum species complex</taxon>
    </lineage>
</organism>
<sequence>MKIAEYRTPKRAPHTSIPILVSSRHNHISLTAQCWVLQPPRLQESKQEDSQTFSITNCLHYSPRWHAGHWHIAGSTILCTRALDQPFALIQKTKTEPIPPNQYQIKLNHDVQLPRSLISRITSTQPLQRNLTPHAGLHSPKTAETNVAKTPDSATPDCHSVPPGAGLASGSARRNNTQNRHGKPPLAPTRSSLLCFPSLLDTRYPTSLQQLSTPHRAMRRIR</sequence>
<evidence type="ECO:0000256" key="1">
    <source>
        <dbReference type="SAM" id="MobiDB-lite"/>
    </source>
</evidence>
<dbReference type="EMBL" id="JAHMHQ010000025">
    <property type="protein sequence ID" value="KAK1624131.1"/>
    <property type="molecule type" value="Genomic_DNA"/>
</dbReference>
<comment type="caution">
    <text evidence="2">The sequence shown here is derived from an EMBL/GenBank/DDBJ whole genome shotgun (WGS) entry which is preliminary data.</text>
</comment>
<evidence type="ECO:0000313" key="3">
    <source>
        <dbReference type="Proteomes" id="UP001243989"/>
    </source>
</evidence>
<dbReference type="RefSeq" id="XP_060440126.1">
    <property type="nucleotide sequence ID" value="XM_060594721.1"/>
</dbReference>
<keyword evidence="3" id="KW-1185">Reference proteome</keyword>
<name>A0AAI9ZGP6_9PEZI</name>
<accession>A0AAI9ZGP6</accession>
<reference evidence="2" key="1">
    <citation type="submission" date="2021-06" db="EMBL/GenBank/DDBJ databases">
        <title>Comparative genomics, transcriptomics and evolutionary studies reveal genomic signatures of adaptation to plant cell wall in hemibiotrophic fungi.</title>
        <authorList>
            <consortium name="DOE Joint Genome Institute"/>
            <person name="Baroncelli R."/>
            <person name="Diaz J.F."/>
            <person name="Benocci T."/>
            <person name="Peng M."/>
            <person name="Battaglia E."/>
            <person name="Haridas S."/>
            <person name="Andreopoulos W."/>
            <person name="Labutti K."/>
            <person name="Pangilinan J."/>
            <person name="Floch G.L."/>
            <person name="Makela M.R."/>
            <person name="Henrissat B."/>
            <person name="Grigoriev I.V."/>
            <person name="Crouch J.A."/>
            <person name="De Vries R.P."/>
            <person name="Sukno S.A."/>
            <person name="Thon M.R."/>
        </authorList>
    </citation>
    <scope>NUCLEOTIDE SEQUENCE</scope>
    <source>
        <strain evidence="2">CBS 102054</strain>
    </source>
</reference>
<dbReference type="AlphaFoldDB" id="A0AAI9ZGP6"/>
<dbReference type="Proteomes" id="UP001243989">
    <property type="component" value="Unassembled WGS sequence"/>
</dbReference>
<proteinExistence type="predicted"/>
<protein>
    <submittedName>
        <fullName evidence="2">Uncharacterized protein</fullName>
    </submittedName>
</protein>
<gene>
    <name evidence="2" type="ORF">BDP81DRAFT_475072</name>
</gene>
<dbReference type="GeneID" id="85479583"/>